<evidence type="ECO:0000313" key="4">
    <source>
        <dbReference type="Proteomes" id="UP000321773"/>
    </source>
</evidence>
<dbReference type="EMBL" id="BJWJ01000055">
    <property type="protein sequence ID" value="GEM05831.1"/>
    <property type="molecule type" value="Genomic_DNA"/>
</dbReference>
<proteinExistence type="predicted"/>
<evidence type="ECO:0000313" key="1">
    <source>
        <dbReference type="EMBL" id="GEM05831.1"/>
    </source>
</evidence>
<accession>A0A1I6V1D5</accession>
<dbReference type="STRING" id="306541.SAMN05421668_1409"/>
<gene>
    <name evidence="1" type="ORF">HMI01_28190</name>
    <name evidence="2" type="ORF">SAMN05421668_1409</name>
</gene>
<organism evidence="2 3">
    <name type="scientific">Halolactibacillus miurensis</name>
    <dbReference type="NCBI Taxonomy" id="306541"/>
    <lineage>
        <taxon>Bacteria</taxon>
        <taxon>Bacillati</taxon>
        <taxon>Bacillota</taxon>
        <taxon>Bacilli</taxon>
        <taxon>Bacillales</taxon>
        <taxon>Bacillaceae</taxon>
        <taxon>Halolactibacillus</taxon>
    </lineage>
</organism>
<dbReference type="AlphaFoldDB" id="A0A1I6V1D5"/>
<evidence type="ECO:0000313" key="3">
    <source>
        <dbReference type="Proteomes" id="UP000199139"/>
    </source>
</evidence>
<protein>
    <submittedName>
        <fullName evidence="2">Uncharacterized protein</fullName>
    </submittedName>
</protein>
<reference evidence="2 3" key="1">
    <citation type="submission" date="2016-10" db="EMBL/GenBank/DDBJ databases">
        <authorList>
            <person name="de Groot N.N."/>
        </authorList>
    </citation>
    <scope>NUCLEOTIDE SEQUENCE [LARGE SCALE GENOMIC DNA]</scope>
    <source>
        <strain evidence="2 3">DSM 17074</strain>
    </source>
</reference>
<dbReference type="Proteomes" id="UP000199139">
    <property type="component" value="Unassembled WGS sequence"/>
</dbReference>
<dbReference type="Proteomes" id="UP000321773">
    <property type="component" value="Unassembled WGS sequence"/>
</dbReference>
<sequence>MCLDGGVGLYVNLSNKVRNMVGIVGYSMKKELGKVNLGIFILGISWLKAVTI</sequence>
<keyword evidence="4" id="KW-1185">Reference proteome</keyword>
<evidence type="ECO:0000313" key="2">
    <source>
        <dbReference type="EMBL" id="SFT07529.1"/>
    </source>
</evidence>
<reference evidence="1 4" key="2">
    <citation type="submission" date="2019-07" db="EMBL/GenBank/DDBJ databases">
        <title>Whole genome shotgun sequence of Halolactibacillus miurensis NBRC 100873.</title>
        <authorList>
            <person name="Hosoyama A."/>
            <person name="Uohara A."/>
            <person name="Ohji S."/>
            <person name="Ichikawa N."/>
        </authorList>
    </citation>
    <scope>NUCLEOTIDE SEQUENCE [LARGE SCALE GENOMIC DNA]</scope>
    <source>
        <strain evidence="1 4">NBRC 100873</strain>
    </source>
</reference>
<name>A0A1I6V1D5_9BACI</name>
<dbReference type="EMBL" id="FPAI01000040">
    <property type="protein sequence ID" value="SFT07529.1"/>
    <property type="molecule type" value="Genomic_DNA"/>
</dbReference>